<evidence type="ECO:0000313" key="3">
    <source>
        <dbReference type="Proteomes" id="UP001165121"/>
    </source>
</evidence>
<protein>
    <submittedName>
        <fullName evidence="2">Unnamed protein product</fullName>
    </submittedName>
</protein>
<proteinExistence type="predicted"/>
<evidence type="ECO:0000256" key="1">
    <source>
        <dbReference type="SAM" id="MobiDB-lite"/>
    </source>
</evidence>
<feature type="compositionally biased region" description="Low complexity" evidence="1">
    <location>
        <begin position="91"/>
        <end position="102"/>
    </location>
</feature>
<feature type="region of interest" description="Disordered" evidence="1">
    <location>
        <begin position="81"/>
        <end position="152"/>
    </location>
</feature>
<dbReference type="OrthoDB" id="117025at2759"/>
<organism evidence="2 3">
    <name type="scientific">Phytophthora fragariaefolia</name>
    <dbReference type="NCBI Taxonomy" id="1490495"/>
    <lineage>
        <taxon>Eukaryota</taxon>
        <taxon>Sar</taxon>
        <taxon>Stramenopiles</taxon>
        <taxon>Oomycota</taxon>
        <taxon>Peronosporomycetes</taxon>
        <taxon>Peronosporales</taxon>
        <taxon>Peronosporaceae</taxon>
        <taxon>Phytophthora</taxon>
    </lineage>
</organism>
<reference evidence="2" key="1">
    <citation type="submission" date="2023-04" db="EMBL/GenBank/DDBJ databases">
        <title>Phytophthora fragariaefolia NBRC 109709.</title>
        <authorList>
            <person name="Ichikawa N."/>
            <person name="Sato H."/>
            <person name="Tonouchi N."/>
        </authorList>
    </citation>
    <scope>NUCLEOTIDE SEQUENCE</scope>
    <source>
        <strain evidence="2">NBRC 109709</strain>
    </source>
</reference>
<name>A0A9W6Y687_9STRA</name>
<comment type="caution">
    <text evidence="2">The sequence shown here is derived from an EMBL/GenBank/DDBJ whole genome shotgun (WGS) entry which is preliminary data.</text>
</comment>
<gene>
    <name evidence="2" type="ORF">Pfra01_002270000</name>
</gene>
<evidence type="ECO:0000313" key="2">
    <source>
        <dbReference type="EMBL" id="GMF54410.1"/>
    </source>
</evidence>
<accession>A0A9W6Y687</accession>
<dbReference type="Proteomes" id="UP001165121">
    <property type="component" value="Unassembled WGS sequence"/>
</dbReference>
<keyword evidence="3" id="KW-1185">Reference proteome</keyword>
<dbReference type="AlphaFoldDB" id="A0A9W6Y687"/>
<sequence>MHAYTMEVAIQIALQVEYSRQQARTPVTARQGNSAPGSAQGGSPGNGTTSGPVPMELGLAEQRAICWFNCGRLAHMKRVCPAKGQQKPPFGKSSGSKVSCSSLDQEPGKCRTPVGAERPTGGDLSLRGGRVEGTRHGGLAPESLGTLESRKSSDRLLVLHGRVRGYGSPPES</sequence>
<feature type="region of interest" description="Disordered" evidence="1">
    <location>
        <begin position="23"/>
        <end position="54"/>
    </location>
</feature>
<dbReference type="EMBL" id="BSXT01003494">
    <property type="protein sequence ID" value="GMF54410.1"/>
    <property type="molecule type" value="Genomic_DNA"/>
</dbReference>